<dbReference type="SUPFAM" id="SSF53474">
    <property type="entry name" value="alpha/beta-Hydrolases"/>
    <property type="match status" value="1"/>
</dbReference>
<keyword evidence="14" id="KW-1185">Reference proteome</keyword>
<comment type="subcellular location">
    <subcellularLocation>
        <location evidence="1 11">Secreted</location>
    </subcellularLocation>
</comment>
<organism evidence="13 14">
    <name type="scientific">Thelonectria olida</name>
    <dbReference type="NCBI Taxonomy" id="1576542"/>
    <lineage>
        <taxon>Eukaryota</taxon>
        <taxon>Fungi</taxon>
        <taxon>Dikarya</taxon>
        <taxon>Ascomycota</taxon>
        <taxon>Pezizomycotina</taxon>
        <taxon>Sordariomycetes</taxon>
        <taxon>Hypocreomycetidae</taxon>
        <taxon>Hypocreales</taxon>
        <taxon>Nectriaceae</taxon>
        <taxon>Thelonectria</taxon>
    </lineage>
</organism>
<name>A0A9P8VPR7_9HYPO</name>
<dbReference type="EC" id="3.1.1.73" evidence="11"/>
<proteinExistence type="inferred from homology"/>
<feature type="signal peptide" evidence="11">
    <location>
        <begin position="1"/>
        <end position="21"/>
    </location>
</feature>
<dbReference type="GO" id="GO:0030600">
    <property type="term" value="F:feruloyl esterase activity"/>
    <property type="evidence" value="ECO:0007669"/>
    <property type="project" value="UniProtKB-UniRule"/>
</dbReference>
<evidence type="ECO:0000259" key="12">
    <source>
        <dbReference type="Pfam" id="PF00326"/>
    </source>
</evidence>
<dbReference type="InterPro" id="IPR043595">
    <property type="entry name" value="FaeB/C/D"/>
</dbReference>
<dbReference type="GO" id="GO:0005576">
    <property type="term" value="C:extracellular region"/>
    <property type="evidence" value="ECO:0007669"/>
    <property type="project" value="UniProtKB-SubCell"/>
</dbReference>
<reference evidence="13 14" key="1">
    <citation type="journal article" date="2021" name="Nat. Commun.">
        <title>Genetic determinants of endophytism in the Arabidopsis root mycobiome.</title>
        <authorList>
            <person name="Mesny F."/>
            <person name="Miyauchi S."/>
            <person name="Thiergart T."/>
            <person name="Pickel B."/>
            <person name="Atanasova L."/>
            <person name="Karlsson M."/>
            <person name="Huettel B."/>
            <person name="Barry K.W."/>
            <person name="Haridas S."/>
            <person name="Chen C."/>
            <person name="Bauer D."/>
            <person name="Andreopoulos W."/>
            <person name="Pangilinan J."/>
            <person name="LaButti K."/>
            <person name="Riley R."/>
            <person name="Lipzen A."/>
            <person name="Clum A."/>
            <person name="Drula E."/>
            <person name="Henrissat B."/>
            <person name="Kohler A."/>
            <person name="Grigoriev I.V."/>
            <person name="Martin F.M."/>
            <person name="Hacquard S."/>
        </authorList>
    </citation>
    <scope>NUCLEOTIDE SEQUENCE [LARGE SCALE GENOMIC DNA]</scope>
    <source>
        <strain evidence="13 14">MPI-CAGE-CH-0241</strain>
    </source>
</reference>
<evidence type="ECO:0000256" key="7">
    <source>
        <dbReference type="ARBA" id="ARBA00023277"/>
    </source>
</evidence>
<dbReference type="Proteomes" id="UP000777438">
    <property type="component" value="Unassembled WGS sequence"/>
</dbReference>
<dbReference type="AlphaFoldDB" id="A0A9P8VPR7"/>
<evidence type="ECO:0000256" key="8">
    <source>
        <dbReference type="ARBA" id="ARBA00023326"/>
    </source>
</evidence>
<comment type="function">
    <text evidence="9 11">Involved in degradation of plant cell walls. Hydrolyzes the feruloyl-arabinose ester bond in arabinoxylans, and the feruloyl-galactose ester bond in pectin. Active against paranitrophenyl-acetate, methyl ferulate and wheat arabinoxylan.</text>
</comment>
<dbReference type="EMBL" id="JAGPYM010000076">
    <property type="protein sequence ID" value="KAH6869256.1"/>
    <property type="molecule type" value="Genomic_DNA"/>
</dbReference>
<gene>
    <name evidence="13" type="ORF">B0T10DRAFT_418751</name>
</gene>
<comment type="catalytic activity">
    <reaction evidence="10 11">
        <text>feruloyl-polysaccharide + H2O = ferulate + polysaccharide.</text>
        <dbReference type="EC" id="3.1.1.73"/>
    </reaction>
</comment>
<dbReference type="InterPro" id="IPR029058">
    <property type="entry name" value="AB_hydrolase_fold"/>
</dbReference>
<keyword evidence="5 11" id="KW-0732">Signal</keyword>
<evidence type="ECO:0000256" key="1">
    <source>
        <dbReference type="ARBA" id="ARBA00004613"/>
    </source>
</evidence>
<keyword evidence="3 11" id="KW-0964">Secreted</keyword>
<dbReference type="PANTHER" id="PTHR38050:SF1">
    <property type="entry name" value="FERULOYL ESTERASE C"/>
    <property type="match status" value="1"/>
</dbReference>
<keyword evidence="7 11" id="KW-0119">Carbohydrate metabolism</keyword>
<dbReference type="InterPro" id="IPR001375">
    <property type="entry name" value="Peptidase_S9_cat"/>
</dbReference>
<dbReference type="PROSITE" id="PS51257">
    <property type="entry name" value="PROKAR_LIPOPROTEIN"/>
    <property type="match status" value="1"/>
</dbReference>
<dbReference type="Gene3D" id="3.40.50.1820">
    <property type="entry name" value="alpha/beta hydrolase"/>
    <property type="match status" value="1"/>
</dbReference>
<comment type="caution">
    <text evidence="13">The sequence shown here is derived from an EMBL/GenBank/DDBJ whole genome shotgun (WGS) entry which is preliminary data.</text>
</comment>
<dbReference type="GO" id="GO:0006508">
    <property type="term" value="P:proteolysis"/>
    <property type="evidence" value="ECO:0007669"/>
    <property type="project" value="InterPro"/>
</dbReference>
<dbReference type="PANTHER" id="PTHR38050">
    <property type="match status" value="1"/>
</dbReference>
<dbReference type="Pfam" id="PF00326">
    <property type="entry name" value="Peptidase_S9"/>
    <property type="match status" value="1"/>
</dbReference>
<feature type="chain" id="PRO_5040542998" description="Feruloyl esterase C" evidence="11">
    <location>
        <begin position="22"/>
        <end position="272"/>
    </location>
</feature>
<evidence type="ECO:0000256" key="4">
    <source>
        <dbReference type="ARBA" id="ARBA00022651"/>
    </source>
</evidence>
<comment type="similarity">
    <text evidence="2 11">Belongs to the faeC family.</text>
</comment>
<evidence type="ECO:0000256" key="11">
    <source>
        <dbReference type="RuleBase" id="RU367094"/>
    </source>
</evidence>
<sequence length="272" mass="28946">MFRNLLATVFLLIAAAQGIAAASAGCGKNPIQSGVKTVTVAGQQRQYTLKIPNNYNRNQPYKLIFGYHWRGGSMQNVAGGGYYGLESLAQGSAIFVAPQGLDAGWANTNGNDITFTDQILDTVKSNLCIDEQQIFATGFSYGGAMSFSVACSRPDVFKAVAVISGAQLSGCNGGNKPVAYLGIHGVADSVLPIDRGRALRDKFLQLNGCQSKNAPEPARGSGSHIKTTYQCSRAPVTWIAHSGDHVADPHDNNSGPWAPGETWTFFNNARRS</sequence>
<evidence type="ECO:0000256" key="9">
    <source>
        <dbReference type="ARBA" id="ARBA00025250"/>
    </source>
</evidence>
<evidence type="ECO:0000256" key="2">
    <source>
        <dbReference type="ARBA" id="ARBA00010278"/>
    </source>
</evidence>
<evidence type="ECO:0000256" key="6">
    <source>
        <dbReference type="ARBA" id="ARBA00022801"/>
    </source>
</evidence>
<accession>A0A9P8VPR7</accession>
<keyword evidence="6 11" id="KW-0378">Hydrolase</keyword>
<feature type="domain" description="Peptidase S9 prolyl oligopeptidase catalytic" evidence="12">
    <location>
        <begin position="112"/>
        <end position="162"/>
    </location>
</feature>
<evidence type="ECO:0000256" key="10">
    <source>
        <dbReference type="ARBA" id="ARBA00034075"/>
    </source>
</evidence>
<evidence type="ECO:0000256" key="5">
    <source>
        <dbReference type="ARBA" id="ARBA00022729"/>
    </source>
</evidence>
<dbReference type="GO" id="GO:0008236">
    <property type="term" value="F:serine-type peptidase activity"/>
    <property type="evidence" value="ECO:0007669"/>
    <property type="project" value="InterPro"/>
</dbReference>
<dbReference type="GO" id="GO:0045493">
    <property type="term" value="P:xylan catabolic process"/>
    <property type="evidence" value="ECO:0007669"/>
    <property type="project" value="UniProtKB-UniRule"/>
</dbReference>
<evidence type="ECO:0000313" key="14">
    <source>
        <dbReference type="Proteomes" id="UP000777438"/>
    </source>
</evidence>
<protein>
    <recommendedName>
        <fullName evidence="11">Feruloyl esterase C</fullName>
        <ecNumber evidence="11">3.1.1.73</ecNumber>
    </recommendedName>
    <alternativeName>
        <fullName evidence="11">Ferulic acid esterase C</fullName>
    </alternativeName>
</protein>
<keyword evidence="8 11" id="KW-0624">Polysaccharide degradation</keyword>
<keyword evidence="4 11" id="KW-0858">Xylan degradation</keyword>
<evidence type="ECO:0000313" key="13">
    <source>
        <dbReference type="EMBL" id="KAH6869256.1"/>
    </source>
</evidence>
<dbReference type="OrthoDB" id="424610at2759"/>
<evidence type="ECO:0000256" key="3">
    <source>
        <dbReference type="ARBA" id="ARBA00022525"/>
    </source>
</evidence>